<sequence>MPGQLLDRRDLGAGVIRDGRHGEDGRGAMPSKGAKRRLASWFQAVAQVTS</sequence>
<feature type="compositionally biased region" description="Basic and acidic residues" evidence="1">
    <location>
        <begin position="1"/>
        <end position="26"/>
    </location>
</feature>
<evidence type="ECO:0000313" key="3">
    <source>
        <dbReference type="Proteomes" id="UP000198318"/>
    </source>
</evidence>
<dbReference type="AlphaFoldDB" id="A0A239KJM2"/>
<keyword evidence="3" id="KW-1185">Reference proteome</keyword>
<dbReference type="EMBL" id="FZOR01000018">
    <property type="protein sequence ID" value="SNT18255.1"/>
    <property type="molecule type" value="Genomic_DNA"/>
</dbReference>
<name>A0A239KJM2_9ACTN</name>
<evidence type="ECO:0000256" key="1">
    <source>
        <dbReference type="SAM" id="MobiDB-lite"/>
    </source>
</evidence>
<evidence type="ECO:0000313" key="2">
    <source>
        <dbReference type="EMBL" id="SNT18255.1"/>
    </source>
</evidence>
<gene>
    <name evidence="2" type="ORF">SAMN05443665_101878</name>
</gene>
<organism evidence="2 3">
    <name type="scientific">Actinomadura meyerae</name>
    <dbReference type="NCBI Taxonomy" id="240840"/>
    <lineage>
        <taxon>Bacteria</taxon>
        <taxon>Bacillati</taxon>
        <taxon>Actinomycetota</taxon>
        <taxon>Actinomycetes</taxon>
        <taxon>Streptosporangiales</taxon>
        <taxon>Thermomonosporaceae</taxon>
        <taxon>Actinomadura</taxon>
    </lineage>
</organism>
<feature type="region of interest" description="Disordered" evidence="1">
    <location>
        <begin position="1"/>
        <end position="34"/>
    </location>
</feature>
<protein>
    <submittedName>
        <fullName evidence="2">Uncharacterized protein</fullName>
    </submittedName>
</protein>
<reference evidence="2 3" key="1">
    <citation type="submission" date="2017-06" db="EMBL/GenBank/DDBJ databases">
        <authorList>
            <person name="Kim H.J."/>
            <person name="Triplett B.A."/>
        </authorList>
    </citation>
    <scope>NUCLEOTIDE SEQUENCE [LARGE SCALE GENOMIC DNA]</scope>
    <source>
        <strain evidence="2 3">DSM 44715</strain>
    </source>
</reference>
<accession>A0A239KJM2</accession>
<proteinExistence type="predicted"/>
<dbReference type="Proteomes" id="UP000198318">
    <property type="component" value="Unassembled WGS sequence"/>
</dbReference>